<evidence type="ECO:0000256" key="2">
    <source>
        <dbReference type="ARBA" id="ARBA00010312"/>
    </source>
</evidence>
<dbReference type="CDD" id="cd02758">
    <property type="entry name" value="MopB_Tetrathionate-Ra"/>
    <property type="match status" value="1"/>
</dbReference>
<dbReference type="CDD" id="cd02780">
    <property type="entry name" value="MopB_CT_Tetrathionate_Arsenate-R"/>
    <property type="match status" value="1"/>
</dbReference>
<dbReference type="AlphaFoldDB" id="A0A0T9KU21"/>
<dbReference type="EMBL" id="CPYI01000002">
    <property type="protein sequence ID" value="CNE30237.1"/>
    <property type="molecule type" value="Genomic_DNA"/>
</dbReference>
<dbReference type="RefSeq" id="WP_050118497.1">
    <property type="nucleotide sequence ID" value="NZ_CAWMAB010000002.1"/>
</dbReference>
<dbReference type="SMART" id="SM00926">
    <property type="entry name" value="Molybdop_Fe4S4"/>
    <property type="match status" value="1"/>
</dbReference>
<dbReference type="SUPFAM" id="SSF50692">
    <property type="entry name" value="ADC-like"/>
    <property type="match status" value="1"/>
</dbReference>
<evidence type="ECO:0000313" key="12">
    <source>
        <dbReference type="Proteomes" id="UP000045824"/>
    </source>
</evidence>
<dbReference type="Gene3D" id="2.40.40.20">
    <property type="match status" value="1"/>
</dbReference>
<keyword evidence="7" id="KW-0560">Oxidoreductase</keyword>
<proteinExistence type="inferred from homology"/>
<gene>
    <name evidence="11" type="primary">ttrA</name>
    <name evidence="11" type="ORF">ERS008491_00926</name>
</gene>
<dbReference type="GO" id="GO:0051539">
    <property type="term" value="F:4 iron, 4 sulfur cluster binding"/>
    <property type="evidence" value="ECO:0007669"/>
    <property type="project" value="UniProtKB-KW"/>
</dbReference>
<dbReference type="NCBIfam" id="NF011567">
    <property type="entry name" value="PRK14991.1"/>
    <property type="match status" value="1"/>
</dbReference>
<evidence type="ECO:0000256" key="9">
    <source>
        <dbReference type="ARBA" id="ARBA00023014"/>
    </source>
</evidence>
<dbReference type="Gene3D" id="2.20.25.90">
    <property type="entry name" value="ADC-like domains"/>
    <property type="match status" value="1"/>
</dbReference>
<dbReference type="InterPro" id="IPR050612">
    <property type="entry name" value="Prok_Mopterin_Oxidored"/>
</dbReference>
<dbReference type="InterPro" id="IPR006963">
    <property type="entry name" value="Mopterin_OxRdtase_4Fe-4S_dom"/>
</dbReference>
<keyword evidence="8" id="KW-0408">Iron</keyword>
<evidence type="ECO:0000256" key="5">
    <source>
        <dbReference type="ARBA" id="ARBA00022723"/>
    </source>
</evidence>
<evidence type="ECO:0000259" key="10">
    <source>
        <dbReference type="PROSITE" id="PS51669"/>
    </source>
</evidence>
<evidence type="ECO:0000313" key="11">
    <source>
        <dbReference type="EMBL" id="CNE30237.1"/>
    </source>
</evidence>
<dbReference type="PROSITE" id="PS51669">
    <property type="entry name" value="4FE4S_MOW_BIS_MGD"/>
    <property type="match status" value="1"/>
</dbReference>
<evidence type="ECO:0000256" key="3">
    <source>
        <dbReference type="ARBA" id="ARBA00022485"/>
    </source>
</evidence>
<dbReference type="InterPro" id="IPR037946">
    <property type="entry name" value="MopB_CT_Tetrathionate"/>
</dbReference>
<dbReference type="GO" id="GO:0046872">
    <property type="term" value="F:metal ion binding"/>
    <property type="evidence" value="ECO:0007669"/>
    <property type="project" value="UniProtKB-KW"/>
</dbReference>
<evidence type="ECO:0000256" key="1">
    <source>
        <dbReference type="ARBA" id="ARBA00001942"/>
    </source>
</evidence>
<dbReference type="Pfam" id="PF00384">
    <property type="entry name" value="Molybdopterin"/>
    <property type="match status" value="1"/>
</dbReference>
<keyword evidence="9" id="KW-0411">Iron-sulfur</keyword>
<keyword evidence="5" id="KW-0479">Metal-binding</keyword>
<dbReference type="Gene3D" id="3.40.228.10">
    <property type="entry name" value="Dimethylsulfoxide Reductase, domain 2"/>
    <property type="match status" value="1"/>
</dbReference>
<dbReference type="Pfam" id="PF01568">
    <property type="entry name" value="Molydop_binding"/>
    <property type="match status" value="1"/>
</dbReference>
<evidence type="ECO:0000256" key="4">
    <source>
        <dbReference type="ARBA" id="ARBA00022505"/>
    </source>
</evidence>
<sequence>MAKSTRRQWLKGSLALGGVVAFGASYHDVARKTLAGLVDGSAGKLTLDPISGNALPTEGRVESQWQANPQQAVSMTQCFGCWTLCGLRVRVDTQQNKILRIAGNPYHPLSHDHHFPYQLPISEALQRLGGEQGMAGRSTACARGATLLEGVDSPYRITEPMKRVGPRGSGKWQRISFEQLVAEVTDGGDLFGEGPVEGLRAIRDLVTPIDAKQPSLGPKANQLLVTIAGDDGRDAFIQRFANQSFGTKNLGSHGAYCGLAYRAGSGALMGDLDKNAHVKPDWDNVRFALFLGTSPAQSGNPFKRQGRQLANARQRDDFNYVVVSPALPLTTTLANQHNRWVPVLPGTDAALAMGMIRWIIEQERFNHDYLAIAGGMAMQAAGERSWTNASHLVITTESHPLAGQFLRATMLSGEPVLSDEPVAEGEESPVLVQTPEGALQPASQVLQAELFVSREVTLHDGQSVQVQSGMTCLRQAAARFTLTEYSQQCGVPEATIVGLAREFTAYQRQAAVISHGGMMGGNGFYTTWAVMMLNAMIGNLNLKGGVSVGGGKFDGFADGPRYQLATFAGRVKPKGLPLSRSKQPYEKSEEYQQKIQQGQSGYPARGPWYPFVGGQLTEQLAPALAGYPYPLKAWISHMTNPLYGVAGLRNLIEERLKDPRQLPLFIAIDAFMNETTALADYIVPDTHNFESWGFSAPWAGVLVKASTARWPVVESRTARTAQGEPVAMESFLIAVAKAMKLPGFGANAMQDSEGNNLSLDRAEDYYLRAAANIAYGGEKPLPAAADDELRLTGVDRLWPVLQHSLKQDEQRRVAYLLARGGRFAPYEKSWNGDATGPQWKKPLQIWNENVAKHHHAITGERYSGCPTWYPPRLADGSDVFEHYPATDWPLRLMSFKSHLMSSSTAMIERLRAVKPTNLVAINPLDAQRNGIQHGDIVRLMTPGGQMEVQVSLLDGVMPGVVAIEHGYGHREMGARTHSLDGVMMASDPRIGQGTNLNDLGFTDPTREVPNTWLDWVSGAAVRQGLPAKLEVIR</sequence>
<protein>
    <submittedName>
        <fullName evidence="11">Tetrathionate reductase subunit A</fullName>
    </submittedName>
</protein>
<dbReference type="InterPro" id="IPR006656">
    <property type="entry name" value="Mopterin_OxRdtase"/>
</dbReference>
<comment type="similarity">
    <text evidence="2">Belongs to the prokaryotic molybdopterin-containing oxidoreductase family.</text>
</comment>
<accession>A0A0T9KU21</accession>
<keyword evidence="4" id="KW-0500">Molybdenum</keyword>
<dbReference type="GO" id="GO:0016491">
    <property type="term" value="F:oxidoreductase activity"/>
    <property type="evidence" value="ECO:0007669"/>
    <property type="project" value="UniProtKB-KW"/>
</dbReference>
<keyword evidence="3" id="KW-0004">4Fe-4S</keyword>
<dbReference type="InterPro" id="IPR006311">
    <property type="entry name" value="TAT_signal"/>
</dbReference>
<dbReference type="PANTHER" id="PTHR43742:SF9">
    <property type="entry name" value="TETRATHIONATE REDUCTASE SUBUNIT A"/>
    <property type="match status" value="1"/>
</dbReference>
<dbReference type="Proteomes" id="UP000045824">
    <property type="component" value="Unassembled WGS sequence"/>
</dbReference>
<dbReference type="PROSITE" id="PS51318">
    <property type="entry name" value="TAT"/>
    <property type="match status" value="1"/>
</dbReference>
<dbReference type="GO" id="GO:0043546">
    <property type="term" value="F:molybdopterin cofactor binding"/>
    <property type="evidence" value="ECO:0007669"/>
    <property type="project" value="InterPro"/>
</dbReference>
<dbReference type="SUPFAM" id="SSF53706">
    <property type="entry name" value="Formate dehydrogenase/DMSO reductase, domains 1-3"/>
    <property type="match status" value="1"/>
</dbReference>
<evidence type="ECO:0000256" key="8">
    <source>
        <dbReference type="ARBA" id="ARBA00023004"/>
    </source>
</evidence>
<dbReference type="Gene3D" id="3.40.50.740">
    <property type="match status" value="2"/>
</dbReference>
<dbReference type="InterPro" id="IPR009010">
    <property type="entry name" value="Asp_de-COase-like_dom_sf"/>
</dbReference>
<dbReference type="InterPro" id="IPR041929">
    <property type="entry name" value="Tetrathionate-R_A_N"/>
</dbReference>
<dbReference type="PANTHER" id="PTHR43742">
    <property type="entry name" value="TRIMETHYLAMINE-N-OXIDE REDUCTASE"/>
    <property type="match status" value="1"/>
</dbReference>
<keyword evidence="6" id="KW-0732">Signal</keyword>
<comment type="cofactor">
    <cofactor evidence="1">
        <name>Mo-bis(molybdopterin guanine dinucleotide)</name>
        <dbReference type="ChEBI" id="CHEBI:60539"/>
    </cofactor>
</comment>
<evidence type="ECO:0000256" key="7">
    <source>
        <dbReference type="ARBA" id="ARBA00023002"/>
    </source>
</evidence>
<feature type="domain" description="4Fe-4S Mo/W bis-MGD-type" evidence="10">
    <location>
        <begin position="71"/>
        <end position="155"/>
    </location>
</feature>
<name>A0A0T9KU21_YERKR</name>
<organism evidence="11 12">
    <name type="scientific">Yersinia kristensenii</name>
    <dbReference type="NCBI Taxonomy" id="28152"/>
    <lineage>
        <taxon>Bacteria</taxon>
        <taxon>Pseudomonadati</taxon>
        <taxon>Pseudomonadota</taxon>
        <taxon>Gammaproteobacteria</taxon>
        <taxon>Enterobacterales</taxon>
        <taxon>Yersiniaceae</taxon>
        <taxon>Yersinia</taxon>
    </lineage>
</organism>
<dbReference type="InterPro" id="IPR006657">
    <property type="entry name" value="MoPterin_dinucl-bd_dom"/>
</dbReference>
<reference evidence="11 12" key="1">
    <citation type="submission" date="2015-03" db="EMBL/GenBank/DDBJ databases">
        <authorList>
            <person name="Murphy D."/>
        </authorList>
    </citation>
    <scope>NUCLEOTIDE SEQUENCE [LARGE SCALE GENOMIC DNA]</scope>
    <source>
        <strain evidence="11 12">FCF326</strain>
    </source>
</reference>
<evidence type="ECO:0000256" key="6">
    <source>
        <dbReference type="ARBA" id="ARBA00022729"/>
    </source>
</evidence>